<proteinExistence type="predicted"/>
<keyword evidence="3" id="KW-1185">Reference proteome</keyword>
<dbReference type="Proteomes" id="UP001291912">
    <property type="component" value="Unassembled WGS sequence"/>
</dbReference>
<gene>
    <name evidence="2" type="ORF">R2Q92_05520</name>
</gene>
<dbReference type="PROSITE" id="PS51257">
    <property type="entry name" value="PROKAR_LIPOPROTEIN"/>
    <property type="match status" value="1"/>
</dbReference>
<sequence length="213" mass="22288">MRKRTSPSTLAAVAASAALVLTGCTGGADDDAATPVAEATPTPDAVETPEVVAVSLEECVVGTWLIPEAELVRFYGTLSGQIDEVEIAPYGTVELTLADDGASSYDSDYGFDLLIEAGSTSMEPRVVVTGTISGAWSVSDDDRILLETDDSSLVVDVTVDGQPMDLGDMTNQFLEHTPLDSSAGAVTCTEDTMVVPYETTGDPIDLTWERISG</sequence>
<evidence type="ECO:0000313" key="3">
    <source>
        <dbReference type="Proteomes" id="UP001291912"/>
    </source>
</evidence>
<evidence type="ECO:0000313" key="2">
    <source>
        <dbReference type="EMBL" id="MDZ8161289.1"/>
    </source>
</evidence>
<dbReference type="EMBL" id="JAWJYN010000001">
    <property type="protein sequence ID" value="MDZ8161289.1"/>
    <property type="molecule type" value="Genomic_DNA"/>
</dbReference>
<feature type="chain" id="PRO_5045568529" description="Lipoprotein" evidence="1">
    <location>
        <begin position="29"/>
        <end position="213"/>
    </location>
</feature>
<evidence type="ECO:0000256" key="1">
    <source>
        <dbReference type="SAM" id="SignalP"/>
    </source>
</evidence>
<protein>
    <recommendedName>
        <fullName evidence="4">Lipoprotein</fullName>
    </recommendedName>
</protein>
<name>A0ABU5N5D7_9MICO</name>
<evidence type="ECO:0008006" key="4">
    <source>
        <dbReference type="Google" id="ProtNLM"/>
    </source>
</evidence>
<keyword evidence="1" id="KW-0732">Signal</keyword>
<feature type="signal peptide" evidence="1">
    <location>
        <begin position="1"/>
        <end position="28"/>
    </location>
</feature>
<reference evidence="2 3" key="1">
    <citation type="submission" date="2023-10" db="EMBL/GenBank/DDBJ databases">
        <title>Microbacterium xanthum sp. nov., isolated from seaweed.</title>
        <authorList>
            <person name="Lee S.D."/>
        </authorList>
    </citation>
    <scope>NUCLEOTIDE SEQUENCE [LARGE SCALE GENOMIC DNA]</scope>
    <source>
        <strain evidence="2 3">KCTC 19124</strain>
    </source>
</reference>
<organism evidence="2 3">
    <name type="scientific">Microbacterium aquimaris</name>
    <dbReference type="NCBI Taxonomy" id="459816"/>
    <lineage>
        <taxon>Bacteria</taxon>
        <taxon>Bacillati</taxon>
        <taxon>Actinomycetota</taxon>
        <taxon>Actinomycetes</taxon>
        <taxon>Micrococcales</taxon>
        <taxon>Microbacteriaceae</taxon>
        <taxon>Microbacterium</taxon>
    </lineage>
</organism>
<comment type="caution">
    <text evidence="2">The sequence shown here is derived from an EMBL/GenBank/DDBJ whole genome shotgun (WGS) entry which is preliminary data.</text>
</comment>
<dbReference type="RefSeq" id="WP_194423927.1">
    <property type="nucleotide sequence ID" value="NZ_BAAAPT010000001.1"/>
</dbReference>
<accession>A0ABU5N5D7</accession>